<dbReference type="PROSITE" id="PS00010">
    <property type="entry name" value="ASX_HYDROXYL"/>
    <property type="match status" value="1"/>
</dbReference>
<dbReference type="GO" id="GO:0005509">
    <property type="term" value="F:calcium ion binding"/>
    <property type="evidence" value="ECO:0007669"/>
    <property type="project" value="InterPro"/>
</dbReference>
<evidence type="ECO:0000256" key="2">
    <source>
        <dbReference type="ARBA" id="ARBA00022729"/>
    </source>
</evidence>
<reference evidence="9 10" key="1">
    <citation type="submission" date="2013-11" db="EMBL/GenBank/DDBJ databases">
        <title>Genome sequencing of Stegodyphus mimosarum.</title>
        <authorList>
            <person name="Bechsgaard J."/>
        </authorList>
    </citation>
    <scope>NUCLEOTIDE SEQUENCE [LARGE SCALE GENOMIC DNA]</scope>
</reference>
<keyword evidence="7" id="KW-0472">Membrane</keyword>
<dbReference type="Proteomes" id="UP000054359">
    <property type="component" value="Unassembled WGS sequence"/>
</dbReference>
<dbReference type="PROSITE" id="PS01187">
    <property type="entry name" value="EGF_CA"/>
    <property type="match status" value="1"/>
</dbReference>
<dbReference type="AlphaFoldDB" id="A0A087TY31"/>
<evidence type="ECO:0000259" key="8">
    <source>
        <dbReference type="PROSITE" id="PS50026"/>
    </source>
</evidence>
<dbReference type="PANTHER" id="PTHR24033">
    <property type="entry name" value="EGF-LIKE DOMAIN-CONTAINING PROTEIN"/>
    <property type="match status" value="1"/>
</dbReference>
<proteinExistence type="predicted"/>
<dbReference type="PANTHER" id="PTHR24033:SF151">
    <property type="entry name" value="NOTCH 2"/>
    <property type="match status" value="1"/>
</dbReference>
<organism evidence="9 10">
    <name type="scientific">Stegodyphus mimosarum</name>
    <name type="common">African social velvet spider</name>
    <dbReference type="NCBI Taxonomy" id="407821"/>
    <lineage>
        <taxon>Eukaryota</taxon>
        <taxon>Metazoa</taxon>
        <taxon>Ecdysozoa</taxon>
        <taxon>Arthropoda</taxon>
        <taxon>Chelicerata</taxon>
        <taxon>Arachnida</taxon>
        <taxon>Araneae</taxon>
        <taxon>Araneomorphae</taxon>
        <taxon>Entelegynae</taxon>
        <taxon>Eresoidea</taxon>
        <taxon>Eresidae</taxon>
        <taxon>Stegodyphus</taxon>
    </lineage>
</organism>
<dbReference type="PROSITE" id="PS50026">
    <property type="entry name" value="EGF_3"/>
    <property type="match status" value="2"/>
</dbReference>
<keyword evidence="10" id="KW-1185">Reference proteome</keyword>
<dbReference type="CDD" id="cd00054">
    <property type="entry name" value="EGF_CA"/>
    <property type="match status" value="1"/>
</dbReference>
<keyword evidence="7" id="KW-0812">Transmembrane</keyword>
<dbReference type="SMART" id="SM00179">
    <property type="entry name" value="EGF_CA"/>
    <property type="match status" value="2"/>
</dbReference>
<accession>A0A087TY31</accession>
<dbReference type="STRING" id="407821.A0A087TY31"/>
<dbReference type="InterPro" id="IPR049883">
    <property type="entry name" value="NOTCH1_EGF-like"/>
</dbReference>
<feature type="domain" description="EGF-like" evidence="8">
    <location>
        <begin position="417"/>
        <end position="453"/>
    </location>
</feature>
<evidence type="ECO:0000313" key="10">
    <source>
        <dbReference type="Proteomes" id="UP000054359"/>
    </source>
</evidence>
<evidence type="ECO:0000256" key="4">
    <source>
        <dbReference type="ARBA" id="ARBA00023157"/>
    </source>
</evidence>
<dbReference type="OMA" id="CRENTTA"/>
<dbReference type="InterPro" id="IPR051830">
    <property type="entry name" value="NOTCH_homolog"/>
</dbReference>
<dbReference type="Gene3D" id="2.90.20.10">
    <property type="entry name" value="Plasmodium vivax P25 domain"/>
    <property type="match status" value="1"/>
</dbReference>
<dbReference type="OrthoDB" id="6430273at2759"/>
<name>A0A087TY31_STEMI</name>
<gene>
    <name evidence="9" type="ORF">X975_02013</name>
</gene>
<dbReference type="SUPFAM" id="SSF57196">
    <property type="entry name" value="EGF/Laminin"/>
    <property type="match status" value="2"/>
</dbReference>
<keyword evidence="3" id="KW-0677">Repeat</keyword>
<dbReference type="InterPro" id="IPR018097">
    <property type="entry name" value="EGF_Ca-bd_CS"/>
</dbReference>
<dbReference type="PROSITE" id="PS00022">
    <property type="entry name" value="EGF_1"/>
    <property type="match status" value="1"/>
</dbReference>
<dbReference type="EMBL" id="KK117274">
    <property type="protein sequence ID" value="KFM70020.1"/>
    <property type="molecule type" value="Genomic_DNA"/>
</dbReference>
<evidence type="ECO:0000256" key="1">
    <source>
        <dbReference type="ARBA" id="ARBA00022536"/>
    </source>
</evidence>
<evidence type="ECO:0000256" key="5">
    <source>
        <dbReference type="PROSITE-ProRule" id="PRU00076"/>
    </source>
</evidence>
<evidence type="ECO:0000256" key="7">
    <source>
        <dbReference type="SAM" id="Phobius"/>
    </source>
</evidence>
<dbReference type="InterPro" id="IPR000742">
    <property type="entry name" value="EGF"/>
</dbReference>
<feature type="region of interest" description="Disordered" evidence="6">
    <location>
        <begin position="496"/>
        <end position="527"/>
    </location>
</feature>
<feature type="disulfide bond" evidence="5">
    <location>
        <begin position="443"/>
        <end position="452"/>
    </location>
</feature>
<evidence type="ECO:0000256" key="6">
    <source>
        <dbReference type="SAM" id="MobiDB-lite"/>
    </source>
</evidence>
<dbReference type="InterPro" id="IPR000152">
    <property type="entry name" value="EGF-type_Asp/Asn_hydroxyl_site"/>
</dbReference>
<evidence type="ECO:0000313" key="9">
    <source>
        <dbReference type="EMBL" id="KFM70020.1"/>
    </source>
</evidence>
<keyword evidence="7" id="KW-1133">Transmembrane helix</keyword>
<protein>
    <submittedName>
        <fullName evidence="9">Hemicentin-2</fullName>
    </submittedName>
</protein>
<dbReference type="Gene3D" id="2.10.25.10">
    <property type="entry name" value="Laminin"/>
    <property type="match status" value="2"/>
</dbReference>
<keyword evidence="4 5" id="KW-1015">Disulfide bond</keyword>
<keyword evidence="2" id="KW-0732">Signal</keyword>
<sequence length="527" mass="58831">MDGNCFLEKKFAKNCSLSCPSGMKKNADTGDCEPNEGSEKCNKDCGYGWCVRKDKEDKCICISTYSELKDGKCVLKKEVCASKTLTEDSMRCDCKGRFKYSENKITCEKKSCSDEEVQNICKEMGAEKCKDTWTSSSSSYECKCKSGYEKENGICTDVCSLVETKQNCGGKGQFCYISDLQIGHCSCPPLFTLTGNTCTYLASSSLMLKQLPVISKKYLHSKTAVDYVKLSVDIFKTMEAMYPYFEYASVSKYKLDGDVIKTDVLLQFKRKTSFDETGRIKIQKLNTNCSDAEDSVLFPPSLCLRNGSIEDVKYDFLDVCKAKDSLCGPYAECNDNKCRCPKGFRISEYGAKRGTGNAYEIVRCEDIDECKDDLHSCSANTTCVNTPGDFYCKCKHGYKKKGENVPYENKLNKDDCVDLCNPNPCGDNGVCSLKDNKMFDCSCKTGYEGTLCDRNDVAYANAKKGTTVVGAVLGVILAICLIAFFLYVRRIRKNSDSEDFSPVPTRQDNAEMTERRPVRGVTNRGYQ</sequence>
<feature type="domain" description="EGF-like" evidence="8">
    <location>
        <begin position="366"/>
        <end position="404"/>
    </location>
</feature>
<feature type="transmembrane region" description="Helical" evidence="7">
    <location>
        <begin position="468"/>
        <end position="488"/>
    </location>
</feature>
<comment type="caution">
    <text evidence="5">Lacks conserved residue(s) required for the propagation of feature annotation.</text>
</comment>
<dbReference type="InterPro" id="IPR001881">
    <property type="entry name" value="EGF-like_Ca-bd_dom"/>
</dbReference>
<keyword evidence="1 5" id="KW-0245">EGF-like domain</keyword>
<dbReference type="SMART" id="SM00181">
    <property type="entry name" value="EGF"/>
    <property type="match status" value="6"/>
</dbReference>
<evidence type="ECO:0000256" key="3">
    <source>
        <dbReference type="ARBA" id="ARBA00022737"/>
    </source>
</evidence>
<dbReference type="PROSITE" id="PS01186">
    <property type="entry name" value="EGF_2"/>
    <property type="match status" value="1"/>
</dbReference>
<dbReference type="FunFam" id="2.10.25.10:FF:000038">
    <property type="entry name" value="Fibrillin 2"/>
    <property type="match status" value="1"/>
</dbReference>
<dbReference type="Pfam" id="PF07645">
    <property type="entry name" value="EGF_CA"/>
    <property type="match status" value="1"/>
</dbReference>
<feature type="compositionally biased region" description="Basic and acidic residues" evidence="6">
    <location>
        <begin position="508"/>
        <end position="517"/>
    </location>
</feature>
<feature type="non-terminal residue" evidence="9">
    <location>
        <position position="527"/>
    </location>
</feature>